<dbReference type="InterPro" id="IPR008271">
    <property type="entry name" value="Ser/Thr_kinase_AS"/>
</dbReference>
<dbReference type="EC" id="2.7.11.1" evidence="2"/>
<dbReference type="Pfam" id="PF00069">
    <property type="entry name" value="Pkinase"/>
    <property type="match status" value="1"/>
</dbReference>
<accession>A0ABY9X8M1</accession>
<evidence type="ECO:0000256" key="4">
    <source>
        <dbReference type="ARBA" id="ARBA00022741"/>
    </source>
</evidence>
<gene>
    <name evidence="10" type="ORF">F0U60_52270</name>
</gene>
<dbReference type="PROSITE" id="PS00107">
    <property type="entry name" value="PROTEIN_KINASE_ATP"/>
    <property type="match status" value="1"/>
</dbReference>
<organism evidence="10 11">
    <name type="scientific">Archangium minus</name>
    <dbReference type="NCBI Taxonomy" id="83450"/>
    <lineage>
        <taxon>Bacteria</taxon>
        <taxon>Pseudomonadati</taxon>
        <taxon>Myxococcota</taxon>
        <taxon>Myxococcia</taxon>
        <taxon>Myxococcales</taxon>
        <taxon>Cystobacterineae</taxon>
        <taxon>Archangiaceae</taxon>
        <taxon>Archangium</taxon>
    </lineage>
</organism>
<dbReference type="EMBL" id="CP043494">
    <property type="protein sequence ID" value="WNG51740.1"/>
    <property type="molecule type" value="Genomic_DNA"/>
</dbReference>
<keyword evidence="10" id="KW-0723">Serine/threonine-protein kinase</keyword>
<dbReference type="InterPro" id="IPR011009">
    <property type="entry name" value="Kinase-like_dom_sf"/>
</dbReference>
<dbReference type="PANTHER" id="PTHR43671">
    <property type="entry name" value="SERINE/THREONINE-PROTEIN KINASE NEK"/>
    <property type="match status" value="1"/>
</dbReference>
<evidence type="ECO:0000256" key="7">
    <source>
        <dbReference type="PROSITE-ProRule" id="PRU10141"/>
    </source>
</evidence>
<feature type="region of interest" description="Disordered" evidence="8">
    <location>
        <begin position="413"/>
        <end position="472"/>
    </location>
</feature>
<dbReference type="SMART" id="SM00220">
    <property type="entry name" value="S_TKc"/>
    <property type="match status" value="1"/>
</dbReference>
<dbReference type="InterPro" id="IPR000719">
    <property type="entry name" value="Prot_kinase_dom"/>
</dbReference>
<proteinExistence type="inferred from homology"/>
<keyword evidence="6 7" id="KW-0067">ATP-binding</keyword>
<dbReference type="Gene3D" id="3.30.200.20">
    <property type="entry name" value="Phosphorylase Kinase, domain 1"/>
    <property type="match status" value="1"/>
</dbReference>
<reference evidence="10 11" key="1">
    <citation type="submission" date="2019-08" db="EMBL/GenBank/DDBJ databases">
        <title>Archangium and Cystobacter genomes.</title>
        <authorList>
            <person name="Chen I.-C.K."/>
            <person name="Wielgoss S."/>
        </authorList>
    </citation>
    <scope>NUCLEOTIDE SEQUENCE [LARGE SCALE GENOMIC DNA]</scope>
    <source>
        <strain evidence="10 11">Cbm 6</strain>
    </source>
</reference>
<keyword evidence="11" id="KW-1185">Reference proteome</keyword>
<feature type="domain" description="Protein kinase" evidence="9">
    <location>
        <begin position="26"/>
        <end position="294"/>
    </location>
</feature>
<evidence type="ECO:0000256" key="2">
    <source>
        <dbReference type="ARBA" id="ARBA00012513"/>
    </source>
</evidence>
<evidence type="ECO:0000313" key="11">
    <source>
        <dbReference type="Proteomes" id="UP001611383"/>
    </source>
</evidence>
<dbReference type="Gene3D" id="1.10.510.10">
    <property type="entry name" value="Transferase(Phosphotransferase) domain 1"/>
    <property type="match status" value="1"/>
</dbReference>
<evidence type="ECO:0000256" key="3">
    <source>
        <dbReference type="ARBA" id="ARBA00022679"/>
    </source>
</evidence>
<sequence>MRHMEPPRPLTLHPEALPAGTMVDHWRVVERLGLGGYGAVYRVEAESRPGVFLALKLALQPGDARAEREVVLLMEKAVHPHVVRFHGCARWPDPVKGHTYHVMDLVPGLPLDAWAETRNPSFLQLAAVGARLALTLGELHHRGVFHRDVKPENLLIREPDGEPVLVDFGVGDYVGAVPLTPTPLPPGTPHLRSPEAMRFWLERDKNSTETYEVGAADDLYALGVSLYRAVTGHYPFPPERLEDMLGFAIAVQRAPAPRDFNRRMPKALSDVLARMLAKKPEERYRNGTELHDALMAAAAFGGRAQWEASLFEWEESPAAREGGAPGRRIRRPANPTKRVTLPAPLVRLTAGASSLRKRRRERAEVPVSGDHPRRRLGELGWVLGAGLGLGLAVLAVYGLDVGRAEKPTAPVGHEMAQAPDFPETGLAASPLLPESTPAAVAPSATSSEDETSVKTKQQKTPAPQKNSQQGATGNNALRKLCVGAAVATQVACAGAQVAKDPKPEECPLGSMEAMTQTLDDLFSPATNPFHWKGPGIRLDNGDGRWVPAREGDTSIILSDYWGKLPANTVLTGKLYFGEGRVFGRFTRAWTPQGTSFPICAELWDEDQKRGLEMKPGSTRDNVQVFSTASHVRAVRHFD</sequence>
<feature type="region of interest" description="Disordered" evidence="8">
    <location>
        <begin position="317"/>
        <end position="338"/>
    </location>
</feature>
<evidence type="ECO:0000256" key="5">
    <source>
        <dbReference type="ARBA" id="ARBA00022777"/>
    </source>
</evidence>
<name>A0ABY9X8M1_9BACT</name>
<keyword evidence="4 7" id="KW-0547">Nucleotide-binding</keyword>
<keyword evidence="5 10" id="KW-0418">Kinase</keyword>
<feature type="binding site" evidence="7">
    <location>
        <position position="56"/>
    </location>
    <ligand>
        <name>ATP</name>
        <dbReference type="ChEBI" id="CHEBI:30616"/>
    </ligand>
</feature>
<dbReference type="PROSITE" id="PS50011">
    <property type="entry name" value="PROTEIN_KINASE_DOM"/>
    <property type="match status" value="1"/>
</dbReference>
<dbReference type="Proteomes" id="UP001611383">
    <property type="component" value="Chromosome"/>
</dbReference>
<evidence type="ECO:0000256" key="1">
    <source>
        <dbReference type="ARBA" id="ARBA00010886"/>
    </source>
</evidence>
<dbReference type="CDD" id="cd14014">
    <property type="entry name" value="STKc_PknB_like"/>
    <property type="match status" value="1"/>
</dbReference>
<dbReference type="InterPro" id="IPR050660">
    <property type="entry name" value="NEK_Ser/Thr_kinase"/>
</dbReference>
<feature type="compositionally biased region" description="Low complexity" evidence="8">
    <location>
        <begin position="454"/>
        <end position="465"/>
    </location>
</feature>
<evidence type="ECO:0000313" key="10">
    <source>
        <dbReference type="EMBL" id="WNG51740.1"/>
    </source>
</evidence>
<evidence type="ECO:0000259" key="9">
    <source>
        <dbReference type="PROSITE" id="PS50011"/>
    </source>
</evidence>
<dbReference type="PROSITE" id="PS00108">
    <property type="entry name" value="PROTEIN_KINASE_ST"/>
    <property type="match status" value="1"/>
</dbReference>
<dbReference type="GO" id="GO:0004674">
    <property type="term" value="F:protein serine/threonine kinase activity"/>
    <property type="evidence" value="ECO:0007669"/>
    <property type="project" value="UniProtKB-KW"/>
</dbReference>
<feature type="region of interest" description="Disordered" evidence="8">
    <location>
        <begin position="351"/>
        <end position="374"/>
    </location>
</feature>
<dbReference type="SUPFAM" id="SSF56112">
    <property type="entry name" value="Protein kinase-like (PK-like)"/>
    <property type="match status" value="1"/>
</dbReference>
<protein>
    <recommendedName>
        <fullName evidence="2">non-specific serine/threonine protein kinase</fullName>
        <ecNumber evidence="2">2.7.11.1</ecNumber>
    </recommendedName>
</protein>
<evidence type="ECO:0000256" key="8">
    <source>
        <dbReference type="SAM" id="MobiDB-lite"/>
    </source>
</evidence>
<feature type="compositionally biased region" description="Low complexity" evidence="8">
    <location>
        <begin position="435"/>
        <end position="446"/>
    </location>
</feature>
<evidence type="ECO:0000256" key="6">
    <source>
        <dbReference type="ARBA" id="ARBA00022840"/>
    </source>
</evidence>
<comment type="similarity">
    <text evidence="1">Belongs to the protein kinase superfamily. NEK Ser/Thr protein kinase family. NIMA subfamily.</text>
</comment>
<keyword evidence="3" id="KW-0808">Transferase</keyword>
<dbReference type="InterPro" id="IPR017441">
    <property type="entry name" value="Protein_kinase_ATP_BS"/>
</dbReference>
<dbReference type="PANTHER" id="PTHR43671:SF13">
    <property type="entry name" value="SERINE_THREONINE-PROTEIN KINASE NEK2"/>
    <property type="match status" value="1"/>
</dbReference>